<feature type="non-terminal residue" evidence="1">
    <location>
        <position position="63"/>
    </location>
</feature>
<evidence type="ECO:0000313" key="1">
    <source>
        <dbReference type="EMBL" id="KAJ2800201.1"/>
    </source>
</evidence>
<comment type="caution">
    <text evidence="1">The sequence shown here is derived from an EMBL/GenBank/DDBJ whole genome shotgun (WGS) entry which is preliminary data.</text>
</comment>
<evidence type="ECO:0000313" key="2">
    <source>
        <dbReference type="Proteomes" id="UP001140096"/>
    </source>
</evidence>
<gene>
    <name evidence="1" type="ORF">H4S07_005236</name>
</gene>
<sequence>MIGDIVRDVVNNSYKCEVDPAKLQPGECIDEHWQTLEHLLEALWEGIESGVSGCPLVMRQTFA</sequence>
<proteinExistence type="predicted"/>
<dbReference type="Proteomes" id="UP001140096">
    <property type="component" value="Unassembled WGS sequence"/>
</dbReference>
<dbReference type="EMBL" id="JANBUP010002472">
    <property type="protein sequence ID" value="KAJ2800201.1"/>
    <property type="molecule type" value="Genomic_DNA"/>
</dbReference>
<name>A0ACC1L4E4_9FUNG</name>
<accession>A0ACC1L4E4</accession>
<protein>
    <submittedName>
        <fullName evidence="1">Uncharacterized protein</fullName>
    </submittedName>
</protein>
<organism evidence="1 2">
    <name type="scientific">Coemansia furcata</name>
    <dbReference type="NCBI Taxonomy" id="417177"/>
    <lineage>
        <taxon>Eukaryota</taxon>
        <taxon>Fungi</taxon>
        <taxon>Fungi incertae sedis</taxon>
        <taxon>Zoopagomycota</taxon>
        <taxon>Kickxellomycotina</taxon>
        <taxon>Kickxellomycetes</taxon>
        <taxon>Kickxellales</taxon>
        <taxon>Kickxellaceae</taxon>
        <taxon>Coemansia</taxon>
    </lineage>
</organism>
<reference evidence="1" key="1">
    <citation type="submission" date="2022-07" db="EMBL/GenBank/DDBJ databases">
        <title>Phylogenomic reconstructions and comparative analyses of Kickxellomycotina fungi.</title>
        <authorList>
            <person name="Reynolds N.K."/>
            <person name="Stajich J.E."/>
            <person name="Barry K."/>
            <person name="Grigoriev I.V."/>
            <person name="Crous P."/>
            <person name="Smith M.E."/>
        </authorList>
    </citation>
    <scope>NUCLEOTIDE SEQUENCE</scope>
    <source>
        <strain evidence="1">CBS 102833</strain>
    </source>
</reference>
<keyword evidence="2" id="KW-1185">Reference proteome</keyword>